<dbReference type="RefSeq" id="WP_135646253.1">
    <property type="nucleotide sequence ID" value="NZ_RQER01000004.1"/>
</dbReference>
<keyword evidence="1" id="KW-0732">Signal</keyword>
<sequence>MSKQKIQFVLLAVSFVFFFASCDAKGPFGPALLKDSKVQVSPGPSIVFVPGYKGSELVQNTGEDSWRKVWLTPSQALGFSHPDLSYREGDGIQEGNVLGSVTLIPKVIDVQVYSPWLAALRSSNRKPYVFPYDWRRDNGEISKHLESFLEKVKSENGNIAPVVVGHSNGGNLTLSVLNRRPDLIGKAVFVGTPFHSGIGFMEDLIPGVSTGLNGKIAGACVVSTFVSVLTFFPRNQSFDTKDVLTTPTGEPIQVQFFQAKDWKRFQLGIYNKASGCRSEPSLESYQSNLDKALSFRNSLEPKKKGNLPPVLVVHAVNRPTLRTLPGEKKGEDWIWDFEKGKRVPGDGRVTAESSLPPDGIPYEIFVSEAEHSALLNDEKVQKKILDFAEKR</sequence>
<keyword evidence="4" id="KW-1185">Reference proteome</keyword>
<comment type="caution">
    <text evidence="2">The sequence shown here is derived from an EMBL/GenBank/DDBJ whole genome shotgun (WGS) entry which is preliminary data.</text>
</comment>
<reference evidence="4 5" key="2">
    <citation type="journal article" date="2019" name="PLoS Negl. Trop. Dis.">
        <title>Revisiting the worldwide diversity of Leptospira species in the environment.</title>
        <authorList>
            <person name="Vincent A.T."/>
            <person name="Schiettekatte O."/>
            <person name="Bourhy P."/>
            <person name="Veyrier F.J."/>
            <person name="Picardeau M."/>
        </authorList>
    </citation>
    <scope>NUCLEOTIDE SEQUENCE [LARGE SCALE GENOMIC DNA]</scope>
    <source>
        <strain evidence="4">201702690</strain>
        <strain evidence="2 5">SSW18</strain>
    </source>
</reference>
<evidence type="ECO:0000313" key="2">
    <source>
        <dbReference type="EMBL" id="TGK02659.1"/>
    </source>
</evidence>
<dbReference type="Gene3D" id="3.40.50.1820">
    <property type="entry name" value="alpha/beta hydrolase"/>
    <property type="match status" value="1"/>
</dbReference>
<dbReference type="Proteomes" id="UP000297273">
    <property type="component" value="Unassembled WGS sequence"/>
</dbReference>
<dbReference type="PROSITE" id="PS51257">
    <property type="entry name" value="PROKAR_LIPOPROTEIN"/>
    <property type="match status" value="1"/>
</dbReference>
<evidence type="ECO:0000256" key="1">
    <source>
        <dbReference type="SAM" id="SignalP"/>
    </source>
</evidence>
<proteinExistence type="predicted"/>
<dbReference type="GO" id="GO:0008374">
    <property type="term" value="F:O-acyltransferase activity"/>
    <property type="evidence" value="ECO:0007669"/>
    <property type="project" value="InterPro"/>
</dbReference>
<accession>A0A5F1ZSS1</accession>
<keyword evidence="2" id="KW-0012">Acyltransferase</keyword>
<evidence type="ECO:0000313" key="3">
    <source>
        <dbReference type="EMBL" id="TGL40139.1"/>
    </source>
</evidence>
<feature type="chain" id="PRO_5043207031" evidence="1">
    <location>
        <begin position="25"/>
        <end position="391"/>
    </location>
</feature>
<dbReference type="Pfam" id="PF02450">
    <property type="entry name" value="LCAT"/>
    <property type="match status" value="1"/>
</dbReference>
<dbReference type="EMBL" id="RQER01000004">
    <property type="protein sequence ID" value="TGK02659.1"/>
    <property type="molecule type" value="Genomic_DNA"/>
</dbReference>
<dbReference type="InterPro" id="IPR003386">
    <property type="entry name" value="LACT/PDAT_acylTrfase"/>
</dbReference>
<protein>
    <submittedName>
        <fullName evidence="2">Lecithin--cholesterol acyltransferase</fullName>
    </submittedName>
</protein>
<name>A0A5F1ZSS1_9LEPT</name>
<evidence type="ECO:0000313" key="5">
    <source>
        <dbReference type="Proteomes" id="UP000297946"/>
    </source>
</evidence>
<dbReference type="Proteomes" id="UP000297946">
    <property type="component" value="Unassembled WGS sequence"/>
</dbReference>
<dbReference type="OrthoDB" id="503948at2"/>
<dbReference type="InterPro" id="IPR029058">
    <property type="entry name" value="AB_hydrolase_fold"/>
</dbReference>
<dbReference type="GO" id="GO:0006629">
    <property type="term" value="P:lipid metabolic process"/>
    <property type="evidence" value="ECO:0007669"/>
    <property type="project" value="InterPro"/>
</dbReference>
<dbReference type="EMBL" id="RQGC01000008">
    <property type="protein sequence ID" value="TGL40139.1"/>
    <property type="molecule type" value="Genomic_DNA"/>
</dbReference>
<organism evidence="2 5">
    <name type="scientific">Leptospira langatensis</name>
    <dbReference type="NCBI Taxonomy" id="2484983"/>
    <lineage>
        <taxon>Bacteria</taxon>
        <taxon>Pseudomonadati</taxon>
        <taxon>Spirochaetota</taxon>
        <taxon>Spirochaetia</taxon>
        <taxon>Leptospirales</taxon>
        <taxon>Leptospiraceae</taxon>
        <taxon>Leptospira</taxon>
    </lineage>
</organism>
<feature type="signal peptide" evidence="1">
    <location>
        <begin position="1"/>
        <end position="24"/>
    </location>
</feature>
<dbReference type="SUPFAM" id="SSF53474">
    <property type="entry name" value="alpha/beta-Hydrolases"/>
    <property type="match status" value="2"/>
</dbReference>
<evidence type="ECO:0000313" key="4">
    <source>
        <dbReference type="Proteomes" id="UP000297273"/>
    </source>
</evidence>
<dbReference type="PANTHER" id="PTHR11440">
    <property type="entry name" value="LECITHIN-CHOLESTEROL ACYLTRANSFERASE-RELATED"/>
    <property type="match status" value="1"/>
</dbReference>
<keyword evidence="2" id="KW-0808">Transferase</keyword>
<gene>
    <name evidence="2" type="ORF">EHO57_04830</name>
    <name evidence="3" type="ORF">EHQ53_13280</name>
</gene>
<reference evidence="3" key="1">
    <citation type="submission" date="2018-10" db="EMBL/GenBank/DDBJ databases">
        <authorList>
            <person name="Vincent A.T."/>
            <person name="Schiettekatte O."/>
            <person name="Bourhy P."/>
            <person name="Veyrier F.J."/>
            <person name="Picardeau M."/>
        </authorList>
    </citation>
    <scope>NUCLEOTIDE SEQUENCE</scope>
    <source>
        <strain evidence="3">201702690</strain>
    </source>
</reference>
<dbReference type="AlphaFoldDB" id="A0A5F1ZSS1"/>